<dbReference type="Pfam" id="PF12811">
    <property type="entry name" value="BaxI_1"/>
    <property type="match status" value="1"/>
</dbReference>
<feature type="transmembrane region" description="Helical" evidence="1">
    <location>
        <begin position="228"/>
        <end position="251"/>
    </location>
</feature>
<keyword evidence="1" id="KW-0812">Transmembrane</keyword>
<feature type="transmembrane region" description="Helical" evidence="1">
    <location>
        <begin position="117"/>
        <end position="139"/>
    </location>
</feature>
<proteinExistence type="predicted"/>
<gene>
    <name evidence="2" type="ORF">BN85305130</name>
</gene>
<dbReference type="HOGENOM" id="CLU_074030_1_0_14"/>
<protein>
    <submittedName>
        <fullName evidence="2">Predicted membrane protein</fullName>
    </submittedName>
</protein>
<keyword evidence="3" id="KW-1185">Reference proteome</keyword>
<dbReference type="OrthoDB" id="116480at2"/>
<dbReference type="PANTHER" id="PTHR41282:SF1">
    <property type="entry name" value="CONSERVED TRANSMEMBRANE PROTEIN-RELATED"/>
    <property type="match status" value="1"/>
</dbReference>
<keyword evidence="1" id="KW-0472">Membrane</keyword>
<dbReference type="AlphaFoldDB" id="U4KSU2"/>
<sequence>MKNNNPVFSKIERQSVYDNVGEAASYTGVMAKTLILFALAIGSAFGSLMIAGSNPSLYMGLLVASIITGLIGVFVSTLKPNVAHIFGPVYAISEGFSLGIISLVYSAAFGDAFGGPGIVGLAVIITMSIFGGMLFVYSSRIIRVTDRFRRFVIGVGMGILLTFLLTWIVSFFDGGQMSYTLFGNPNSGLVLFLSLVLIMYGAFMLLLQFDHVERAVDQGMPKRYEWTVGVGLMVSIVYIYYQVLRLLAILASRSRD</sequence>
<name>U4KSU2_9MOLU</name>
<dbReference type="RefSeq" id="WP_030004389.1">
    <property type="nucleotide sequence ID" value="NC_022549.1"/>
</dbReference>
<reference evidence="2 3" key="1">
    <citation type="journal article" date="2013" name="J. Mol. Microbiol. Biotechnol.">
        <title>Analysis of the Complete Genomes of Acholeplasma brassicae , A. palmae and A. laidlawii and Their Comparison to the Obligate Parasites from ' Candidatus Phytoplasma'.</title>
        <authorList>
            <person name="Kube M."/>
            <person name="Siewert C."/>
            <person name="Migdoll A.M."/>
            <person name="Duduk B."/>
            <person name="Holz S."/>
            <person name="Rabus R."/>
            <person name="Seemuller E."/>
            <person name="Mitrovic J."/>
            <person name="Muller I."/>
            <person name="Buttner C."/>
            <person name="Reinhardt R."/>
        </authorList>
    </citation>
    <scope>NUCLEOTIDE SEQUENCE [LARGE SCALE GENOMIC DNA]</scope>
    <source>
        <strain evidence="3">0502</strain>
    </source>
</reference>
<dbReference type="STRING" id="61635.BN85305130"/>
<dbReference type="InterPro" id="IPR010539">
    <property type="entry name" value="BaxI_1-like"/>
</dbReference>
<organism evidence="2 3">
    <name type="scientific">Acholeplasma brassicae</name>
    <dbReference type="NCBI Taxonomy" id="61635"/>
    <lineage>
        <taxon>Bacteria</taxon>
        <taxon>Bacillati</taxon>
        <taxon>Mycoplasmatota</taxon>
        <taxon>Mollicutes</taxon>
        <taxon>Acholeplasmatales</taxon>
        <taxon>Acholeplasmataceae</taxon>
        <taxon>Acholeplasma</taxon>
    </lineage>
</organism>
<evidence type="ECO:0000313" key="2">
    <source>
        <dbReference type="EMBL" id="CCV65534.1"/>
    </source>
</evidence>
<dbReference type="Proteomes" id="UP000032737">
    <property type="component" value="Chromosome"/>
</dbReference>
<evidence type="ECO:0000313" key="3">
    <source>
        <dbReference type="Proteomes" id="UP000032737"/>
    </source>
</evidence>
<evidence type="ECO:0000256" key="1">
    <source>
        <dbReference type="SAM" id="Phobius"/>
    </source>
</evidence>
<feature type="transmembrane region" description="Helical" evidence="1">
    <location>
        <begin position="85"/>
        <end position="105"/>
    </location>
</feature>
<accession>U4KSU2</accession>
<feature type="transmembrane region" description="Helical" evidence="1">
    <location>
        <begin position="57"/>
        <end position="78"/>
    </location>
</feature>
<keyword evidence="1" id="KW-1133">Transmembrane helix</keyword>
<feature type="transmembrane region" description="Helical" evidence="1">
    <location>
        <begin position="189"/>
        <end position="207"/>
    </location>
</feature>
<dbReference type="KEGG" id="abra:BN85305130"/>
<feature type="transmembrane region" description="Helical" evidence="1">
    <location>
        <begin position="151"/>
        <end position="169"/>
    </location>
</feature>
<dbReference type="PANTHER" id="PTHR41282">
    <property type="entry name" value="CONSERVED TRANSMEMBRANE PROTEIN-RELATED"/>
    <property type="match status" value="1"/>
</dbReference>
<feature type="transmembrane region" description="Helical" evidence="1">
    <location>
        <begin position="34"/>
        <end position="51"/>
    </location>
</feature>
<dbReference type="EMBL" id="FO681348">
    <property type="protein sequence ID" value="CCV65534.1"/>
    <property type="molecule type" value="Genomic_DNA"/>
</dbReference>